<dbReference type="SUPFAM" id="SSF48652">
    <property type="entry name" value="Tetraspanin"/>
    <property type="match status" value="1"/>
</dbReference>
<organism evidence="6 8">
    <name type="scientific">Drosophila lebanonensis</name>
    <name type="common">Fruit fly</name>
    <name type="synonym">Scaptodrosophila lebanonensis</name>
    <dbReference type="NCBI Taxonomy" id="7225"/>
    <lineage>
        <taxon>Eukaryota</taxon>
        <taxon>Metazoa</taxon>
        <taxon>Ecdysozoa</taxon>
        <taxon>Arthropoda</taxon>
        <taxon>Hexapoda</taxon>
        <taxon>Insecta</taxon>
        <taxon>Pterygota</taxon>
        <taxon>Neoptera</taxon>
        <taxon>Endopterygota</taxon>
        <taxon>Diptera</taxon>
        <taxon>Brachycera</taxon>
        <taxon>Muscomorpha</taxon>
        <taxon>Ephydroidea</taxon>
        <taxon>Drosophilidae</taxon>
        <taxon>Scaptodrosophila</taxon>
    </lineage>
</organism>
<proteinExistence type="predicted"/>
<dbReference type="Proteomes" id="UP000504634">
    <property type="component" value="Unplaced"/>
</dbReference>
<protein>
    <submittedName>
        <fullName evidence="7">Uncharacterized protein LOC115619950</fullName>
    </submittedName>
    <submittedName>
        <fullName evidence="8">Uncharacterized protein LOC115634242</fullName>
    </submittedName>
</protein>
<evidence type="ECO:0000256" key="3">
    <source>
        <dbReference type="ARBA" id="ARBA00022989"/>
    </source>
</evidence>
<keyword evidence="3 5" id="KW-1133">Transmembrane helix</keyword>
<keyword evidence="2 5" id="KW-0812">Transmembrane</keyword>
<keyword evidence="6" id="KW-1185">Reference proteome</keyword>
<sequence length="231" mass="26776">MLPIFRFFIVSKSTVLEYNLVLVVAGIIFMLDVYHHVNAKQKTLPNISLRSYTLGLIPWLSWMRGLSIVSYILNGLLGIWMARRPSFFKYWGYVLTSIMLLIYTFSIAVSRFFFPDFEFYCHLLIEAIWTANEMGLLEREFDCCGKAGVIDYIMTNRTPSAMSCCEVEDCHGCKKSFNDFLWNIEMEIARDNFTLFVMMLIGLVIMTIFFHSLVLFQDPYEPESSTLPSSS</sequence>
<evidence type="ECO:0000313" key="8">
    <source>
        <dbReference type="RefSeq" id="XP_030387696.1"/>
    </source>
</evidence>
<feature type="transmembrane region" description="Helical" evidence="5">
    <location>
        <begin position="193"/>
        <end position="216"/>
    </location>
</feature>
<evidence type="ECO:0000256" key="5">
    <source>
        <dbReference type="SAM" id="Phobius"/>
    </source>
</evidence>
<dbReference type="OrthoDB" id="7869716at2759"/>
<dbReference type="Pfam" id="PF00335">
    <property type="entry name" value="Tetraspanin"/>
    <property type="match status" value="1"/>
</dbReference>
<reference evidence="7 8" key="1">
    <citation type="submission" date="2025-04" db="UniProtKB">
        <authorList>
            <consortium name="RefSeq"/>
        </authorList>
    </citation>
    <scope>IDENTIFICATION</scope>
    <source>
        <strain evidence="7 8">11010-0011.00</strain>
        <tissue evidence="7 8">Whole body</tissue>
    </source>
</reference>
<dbReference type="AlphaFoldDB" id="A0A6J2UGU1"/>
<evidence type="ECO:0000256" key="2">
    <source>
        <dbReference type="ARBA" id="ARBA00022692"/>
    </source>
</evidence>
<evidence type="ECO:0000256" key="1">
    <source>
        <dbReference type="ARBA" id="ARBA00004141"/>
    </source>
</evidence>
<feature type="transmembrane region" description="Helical" evidence="5">
    <location>
        <begin position="20"/>
        <end position="37"/>
    </location>
</feature>
<dbReference type="InterPro" id="IPR018499">
    <property type="entry name" value="Tetraspanin/Peripherin"/>
</dbReference>
<evidence type="ECO:0000313" key="7">
    <source>
        <dbReference type="RefSeq" id="XP_030368839.1"/>
    </source>
</evidence>
<accession>A0A6J2UGU1</accession>
<feature type="transmembrane region" description="Helical" evidence="5">
    <location>
        <begin position="91"/>
        <end position="114"/>
    </location>
</feature>
<dbReference type="InterPro" id="IPR008952">
    <property type="entry name" value="Tetraspanin_EC2_sf"/>
</dbReference>
<dbReference type="GeneID" id="115634242"/>
<feature type="transmembrane region" description="Helical" evidence="5">
    <location>
        <begin position="57"/>
        <end position="79"/>
    </location>
</feature>
<dbReference type="GO" id="GO:0016020">
    <property type="term" value="C:membrane"/>
    <property type="evidence" value="ECO:0007669"/>
    <property type="project" value="UniProtKB-SubCell"/>
</dbReference>
<evidence type="ECO:0000256" key="4">
    <source>
        <dbReference type="ARBA" id="ARBA00023136"/>
    </source>
</evidence>
<evidence type="ECO:0000313" key="6">
    <source>
        <dbReference type="Proteomes" id="UP000504634"/>
    </source>
</evidence>
<keyword evidence="4 5" id="KW-0472">Membrane</keyword>
<dbReference type="RefSeq" id="XP_030387696.1">
    <property type="nucleotide sequence ID" value="XM_030531836.1"/>
</dbReference>
<comment type="subcellular location">
    <subcellularLocation>
        <location evidence="1">Membrane</location>
        <topology evidence="1">Multi-pass membrane protein</topology>
    </subcellularLocation>
</comment>
<gene>
    <name evidence="8" type="primary">LOC115634242</name>
    <name evidence="7" type="synonym">LOC115619950</name>
</gene>
<name>A0A6J2UGU1_DROLE</name>
<dbReference type="RefSeq" id="XP_030368839.1">
    <property type="nucleotide sequence ID" value="XM_030512979.1"/>
</dbReference>